<dbReference type="EMBL" id="CP011801">
    <property type="protein sequence ID" value="ALA59171.1"/>
    <property type="molecule type" value="Genomic_DNA"/>
</dbReference>
<evidence type="ECO:0000313" key="3">
    <source>
        <dbReference type="Proteomes" id="UP000069205"/>
    </source>
</evidence>
<dbReference type="SUPFAM" id="SSF47162">
    <property type="entry name" value="Apolipoprotein"/>
    <property type="match status" value="1"/>
</dbReference>
<dbReference type="Proteomes" id="UP000069205">
    <property type="component" value="Chromosome"/>
</dbReference>
<keyword evidence="3" id="KW-1185">Reference proteome</keyword>
<accession>A0A0K2GDZ1</accession>
<dbReference type="STRING" id="42253.NITMOv2_2761"/>
<proteinExistence type="predicted"/>
<reference evidence="2 3" key="1">
    <citation type="journal article" date="2015" name="Proc. Natl. Acad. Sci. U.S.A.">
        <title>Expanded metabolic versatility of ubiquitous nitrite-oxidizing bacteria from the genus Nitrospira.</title>
        <authorList>
            <person name="Koch H."/>
            <person name="Lucker S."/>
            <person name="Albertsen M."/>
            <person name="Kitzinger K."/>
            <person name="Herbold C."/>
            <person name="Spieck E."/>
            <person name="Nielsen P.H."/>
            <person name="Wagner M."/>
            <person name="Daims H."/>
        </authorList>
    </citation>
    <scope>NUCLEOTIDE SEQUENCE [LARGE SCALE GENOMIC DNA]</scope>
    <source>
        <strain evidence="2 3">NSP M-1</strain>
    </source>
</reference>
<protein>
    <recommendedName>
        <fullName evidence="4">DUF883 domain-containing protein</fullName>
    </recommendedName>
</protein>
<dbReference type="RefSeq" id="WP_053380238.1">
    <property type="nucleotide sequence ID" value="NZ_CP011801.1"/>
</dbReference>
<feature type="region of interest" description="Disordered" evidence="1">
    <location>
        <begin position="96"/>
        <end position="119"/>
    </location>
</feature>
<name>A0A0K2GDZ1_NITMO</name>
<dbReference type="AlphaFoldDB" id="A0A0K2GDZ1"/>
<evidence type="ECO:0000256" key="1">
    <source>
        <dbReference type="SAM" id="MobiDB-lite"/>
    </source>
</evidence>
<dbReference type="PATRIC" id="fig|42253.5.peg.2731"/>
<evidence type="ECO:0000313" key="2">
    <source>
        <dbReference type="EMBL" id="ALA59171.1"/>
    </source>
</evidence>
<evidence type="ECO:0008006" key="4">
    <source>
        <dbReference type="Google" id="ProtNLM"/>
    </source>
</evidence>
<gene>
    <name evidence="2" type="ORF">NITMOv2_2761</name>
</gene>
<dbReference type="Gene3D" id="1.20.120.20">
    <property type="entry name" value="Apolipoprotein"/>
    <property type="match status" value="1"/>
</dbReference>
<sequence length="119" mass="13701">MEKQPERRDEVRTSVHEAIDQDLDQVEAKIDSTIDRAKGSVHDIRTQLEEAADRTLERLMESWGETRRRLEAKMADHPWMVLGILLLAGYFLSEERRRSVPRESDGGRKESSPSTLRAA</sequence>
<organism evidence="2 3">
    <name type="scientific">Nitrospira moscoviensis</name>
    <dbReference type="NCBI Taxonomy" id="42253"/>
    <lineage>
        <taxon>Bacteria</taxon>
        <taxon>Pseudomonadati</taxon>
        <taxon>Nitrospirota</taxon>
        <taxon>Nitrospiria</taxon>
        <taxon>Nitrospirales</taxon>
        <taxon>Nitrospiraceae</taxon>
        <taxon>Nitrospira</taxon>
    </lineage>
</organism>
<feature type="compositionally biased region" description="Basic and acidic residues" evidence="1">
    <location>
        <begin position="96"/>
        <end position="111"/>
    </location>
</feature>
<dbReference type="KEGG" id="nmv:NITMOv2_2761"/>